<evidence type="ECO:0000313" key="8">
    <source>
        <dbReference type="Proteomes" id="UP000722336"/>
    </source>
</evidence>
<comment type="caution">
    <text evidence="7">The sequence shown here is derived from an EMBL/GenBank/DDBJ whole genome shotgun (WGS) entry which is preliminary data.</text>
</comment>
<evidence type="ECO:0000256" key="6">
    <source>
        <dbReference type="SAM" id="Phobius"/>
    </source>
</evidence>
<sequence>MARIPFLVIAGQFYGAEALGRFAYAIMIVELMAVLATLGLRRGIAAELAKQERPPAHVIGDALLAAVLMASIGAGIMVAVPEVVFPASKISGLDRLFPLSALFLVGSEVTLAALAYRHNVQAAVTARAIVEPWTITLVAAALAFVPDWKPDALIMAYAASMVMAFIASVIPCVRMYGLPVGWSPRPAQLLLIMKANWPLAGADAVDWAMRRIDVIILGQFAAPAVLGVYYVAQQFASLPQKLKVTFDPILAPVIAHGVKAKDYGNIGQQLRQVGFWIISAQLGIALCLGFTGEASMELIGDGFGAGAGILFLLLAAEVLYVTGAVSEGALVYMARHRNLMASLIVLAAQIAMTLVFVQLFDVIFPDVAETRPVQGIGAALAVALAALLSSTLKVSLMHHLIPERVSGLRWVFVPVTIVMVAAGFAAMTFLPPFWLLAAGLPSLVALYAAMMWLFGFKGPDRLLFTRLSAAKETP</sequence>
<reference evidence="7 8" key="1">
    <citation type="submission" date="2021-04" db="EMBL/GenBank/DDBJ databases">
        <authorList>
            <person name="Pira H."/>
            <person name="Risdian C."/>
            <person name="Wink J."/>
        </authorList>
    </citation>
    <scope>NUCLEOTIDE SEQUENCE [LARGE SCALE GENOMIC DNA]</scope>
    <source>
        <strain evidence="7 8">WHA3</strain>
    </source>
</reference>
<evidence type="ECO:0000256" key="3">
    <source>
        <dbReference type="ARBA" id="ARBA00022692"/>
    </source>
</evidence>
<evidence type="ECO:0000256" key="2">
    <source>
        <dbReference type="ARBA" id="ARBA00022475"/>
    </source>
</evidence>
<dbReference type="InterPro" id="IPR002797">
    <property type="entry name" value="Polysacc_synth"/>
</dbReference>
<keyword evidence="3 6" id="KW-0812">Transmembrane</keyword>
<dbReference type="InterPro" id="IPR050833">
    <property type="entry name" value="Poly_Biosynth_Transport"/>
</dbReference>
<gene>
    <name evidence="7" type="ORF">KCG44_02935</name>
</gene>
<dbReference type="PANTHER" id="PTHR30250:SF11">
    <property type="entry name" value="O-ANTIGEN TRANSPORTER-RELATED"/>
    <property type="match status" value="1"/>
</dbReference>
<feature type="transmembrane region" description="Helical" evidence="6">
    <location>
        <begin position="433"/>
        <end position="456"/>
    </location>
</feature>
<dbReference type="EMBL" id="JAGSPA010000001">
    <property type="protein sequence ID" value="MBV7255736.1"/>
    <property type="molecule type" value="Genomic_DNA"/>
</dbReference>
<feature type="transmembrane region" description="Helical" evidence="6">
    <location>
        <begin position="376"/>
        <end position="396"/>
    </location>
</feature>
<accession>A0ABS6SCV3</accession>
<dbReference type="Proteomes" id="UP000722336">
    <property type="component" value="Unassembled WGS sequence"/>
</dbReference>
<feature type="transmembrane region" description="Helical" evidence="6">
    <location>
        <begin position="62"/>
        <end position="84"/>
    </location>
</feature>
<evidence type="ECO:0000256" key="1">
    <source>
        <dbReference type="ARBA" id="ARBA00004651"/>
    </source>
</evidence>
<dbReference type="PANTHER" id="PTHR30250">
    <property type="entry name" value="PST FAMILY PREDICTED COLANIC ACID TRANSPORTER"/>
    <property type="match status" value="1"/>
</dbReference>
<keyword evidence="5 6" id="KW-0472">Membrane</keyword>
<organism evidence="7 8">
    <name type="scientific">Pacificimonas pallii</name>
    <dbReference type="NCBI Taxonomy" id="2827236"/>
    <lineage>
        <taxon>Bacteria</taxon>
        <taxon>Pseudomonadati</taxon>
        <taxon>Pseudomonadota</taxon>
        <taxon>Alphaproteobacteria</taxon>
        <taxon>Sphingomonadales</taxon>
        <taxon>Sphingosinicellaceae</taxon>
        <taxon>Pacificimonas</taxon>
    </lineage>
</organism>
<feature type="transmembrane region" description="Helical" evidence="6">
    <location>
        <begin position="408"/>
        <end position="427"/>
    </location>
</feature>
<comment type="subcellular location">
    <subcellularLocation>
        <location evidence="1">Cell membrane</location>
        <topology evidence="1">Multi-pass membrane protein</topology>
    </subcellularLocation>
</comment>
<feature type="transmembrane region" description="Helical" evidence="6">
    <location>
        <begin position="128"/>
        <end position="146"/>
    </location>
</feature>
<feature type="transmembrane region" description="Helical" evidence="6">
    <location>
        <begin position="303"/>
        <end position="322"/>
    </location>
</feature>
<feature type="transmembrane region" description="Helical" evidence="6">
    <location>
        <begin position="343"/>
        <end position="364"/>
    </location>
</feature>
<feature type="transmembrane region" description="Helical" evidence="6">
    <location>
        <begin position="96"/>
        <end position="116"/>
    </location>
</feature>
<keyword evidence="4 6" id="KW-1133">Transmembrane helix</keyword>
<keyword evidence="2" id="KW-1003">Cell membrane</keyword>
<evidence type="ECO:0000313" key="7">
    <source>
        <dbReference type="EMBL" id="MBV7255736.1"/>
    </source>
</evidence>
<proteinExistence type="predicted"/>
<feature type="transmembrane region" description="Helical" evidence="6">
    <location>
        <begin position="152"/>
        <end position="173"/>
    </location>
</feature>
<evidence type="ECO:0000256" key="5">
    <source>
        <dbReference type="ARBA" id="ARBA00023136"/>
    </source>
</evidence>
<evidence type="ECO:0000256" key="4">
    <source>
        <dbReference type="ARBA" id="ARBA00022989"/>
    </source>
</evidence>
<protein>
    <submittedName>
        <fullName evidence="7">Oligosaccharide flippase family protein</fullName>
    </submittedName>
</protein>
<name>A0ABS6SCV3_9SPHN</name>
<keyword evidence="8" id="KW-1185">Reference proteome</keyword>
<feature type="transmembrane region" description="Helical" evidence="6">
    <location>
        <begin position="22"/>
        <end position="41"/>
    </location>
</feature>
<dbReference type="Pfam" id="PF01943">
    <property type="entry name" value="Polysacc_synt"/>
    <property type="match status" value="1"/>
</dbReference>